<keyword evidence="1" id="KW-0732">Signal</keyword>
<protein>
    <submittedName>
        <fullName evidence="3 4">Uncharacterized protein</fullName>
    </submittedName>
</protein>
<evidence type="ECO:0000313" key="2">
    <source>
        <dbReference type="Proteomes" id="UP000050795"/>
    </source>
</evidence>
<feature type="signal peptide" evidence="1">
    <location>
        <begin position="1"/>
        <end position="17"/>
    </location>
</feature>
<feature type="chain" id="PRO_5044704830" evidence="1">
    <location>
        <begin position="18"/>
        <end position="52"/>
    </location>
</feature>
<accession>A0AA85IXT4</accession>
<dbReference type="WBParaSite" id="TREG1_117030.1">
    <property type="protein sequence ID" value="TREG1_117030.1"/>
    <property type="gene ID" value="TREG1_117030"/>
</dbReference>
<reference evidence="2" key="1">
    <citation type="submission" date="2022-06" db="EMBL/GenBank/DDBJ databases">
        <authorList>
            <person name="Berger JAMES D."/>
            <person name="Berger JAMES D."/>
        </authorList>
    </citation>
    <scope>NUCLEOTIDE SEQUENCE [LARGE SCALE GENOMIC DNA]</scope>
</reference>
<reference evidence="3 4" key="2">
    <citation type="submission" date="2023-11" db="UniProtKB">
        <authorList>
            <consortium name="WormBaseParasite"/>
        </authorList>
    </citation>
    <scope>IDENTIFICATION</scope>
</reference>
<evidence type="ECO:0000256" key="1">
    <source>
        <dbReference type="SAM" id="SignalP"/>
    </source>
</evidence>
<evidence type="ECO:0000313" key="4">
    <source>
        <dbReference type="WBParaSite" id="TREG1_117030.1"/>
    </source>
</evidence>
<sequence>MIWHLLLAVLVISAVESARIKGNHSTTVDLLHHSSLQGEICSSFSQLSVHVK</sequence>
<evidence type="ECO:0000313" key="3">
    <source>
        <dbReference type="WBParaSite" id="TREG1_117020.2"/>
    </source>
</evidence>
<dbReference type="Proteomes" id="UP000050795">
    <property type="component" value="Unassembled WGS sequence"/>
</dbReference>
<keyword evidence="2" id="KW-1185">Reference proteome</keyword>
<proteinExistence type="predicted"/>
<organism evidence="2 3">
    <name type="scientific">Trichobilharzia regenti</name>
    <name type="common">Nasal bird schistosome</name>
    <dbReference type="NCBI Taxonomy" id="157069"/>
    <lineage>
        <taxon>Eukaryota</taxon>
        <taxon>Metazoa</taxon>
        <taxon>Spiralia</taxon>
        <taxon>Lophotrochozoa</taxon>
        <taxon>Platyhelminthes</taxon>
        <taxon>Trematoda</taxon>
        <taxon>Digenea</taxon>
        <taxon>Strigeidida</taxon>
        <taxon>Schistosomatoidea</taxon>
        <taxon>Schistosomatidae</taxon>
        <taxon>Trichobilharzia</taxon>
    </lineage>
</organism>
<name>A0AA85IXT4_TRIRE</name>
<dbReference type="WBParaSite" id="TREG1_117020.2">
    <property type="protein sequence ID" value="TREG1_117020.2"/>
    <property type="gene ID" value="TREG1_117020"/>
</dbReference>
<dbReference type="AlphaFoldDB" id="A0AA85IXT4"/>